<dbReference type="EMBL" id="ATLV01019544">
    <property type="status" value="NOT_ANNOTATED_CDS"/>
    <property type="molecule type" value="Genomic_DNA"/>
</dbReference>
<protein>
    <submittedName>
        <fullName evidence="1 2">Bacterial group 2 Ig-like protein</fullName>
    </submittedName>
</protein>
<accession>A0A084W281</accession>
<organism evidence="1">
    <name type="scientific">Anopheles sinensis</name>
    <name type="common">Mosquito</name>
    <dbReference type="NCBI Taxonomy" id="74873"/>
    <lineage>
        <taxon>Eukaryota</taxon>
        <taxon>Metazoa</taxon>
        <taxon>Ecdysozoa</taxon>
        <taxon>Arthropoda</taxon>
        <taxon>Hexapoda</taxon>
        <taxon>Insecta</taxon>
        <taxon>Pterygota</taxon>
        <taxon>Neoptera</taxon>
        <taxon>Endopterygota</taxon>
        <taxon>Diptera</taxon>
        <taxon>Nematocera</taxon>
        <taxon>Culicoidea</taxon>
        <taxon>Culicidae</taxon>
        <taxon>Anophelinae</taxon>
        <taxon>Anopheles</taxon>
    </lineage>
</organism>
<evidence type="ECO:0000313" key="3">
    <source>
        <dbReference type="Proteomes" id="UP000030765"/>
    </source>
</evidence>
<evidence type="ECO:0000313" key="1">
    <source>
        <dbReference type="EMBL" id="KFB44325.1"/>
    </source>
</evidence>
<reference evidence="1 3" key="1">
    <citation type="journal article" date="2014" name="BMC Genomics">
        <title>Genome sequence of Anopheles sinensis provides insight into genetics basis of mosquito competence for malaria parasites.</title>
        <authorList>
            <person name="Zhou D."/>
            <person name="Zhang D."/>
            <person name="Ding G."/>
            <person name="Shi L."/>
            <person name="Hou Q."/>
            <person name="Ye Y."/>
            <person name="Xu Y."/>
            <person name="Zhou H."/>
            <person name="Xiong C."/>
            <person name="Li S."/>
            <person name="Yu J."/>
            <person name="Hong S."/>
            <person name="Yu X."/>
            <person name="Zou P."/>
            <person name="Chen C."/>
            <person name="Chang X."/>
            <person name="Wang W."/>
            <person name="Lv Y."/>
            <person name="Sun Y."/>
            <person name="Ma L."/>
            <person name="Shen B."/>
            <person name="Zhu C."/>
        </authorList>
    </citation>
    <scope>NUCLEOTIDE SEQUENCE [LARGE SCALE GENOMIC DNA]</scope>
</reference>
<evidence type="ECO:0000313" key="2">
    <source>
        <dbReference type="EnsemblMetazoa" id="ASIC012194-PA"/>
    </source>
</evidence>
<name>A0A084W281_ANOSI</name>
<dbReference type="AlphaFoldDB" id="A0A084W281"/>
<gene>
    <name evidence="1" type="ORF">ZHAS_00012194</name>
</gene>
<dbReference type="EnsemblMetazoa" id="ASIC012194-RA">
    <property type="protein sequence ID" value="ASIC012194-PA"/>
    <property type="gene ID" value="ASIC012194"/>
</dbReference>
<sequence length="70" mass="8113">MFLLEAAELHPRQACIPLDEAREGSNVEMANPVVRCRWADWHPQVAHWKRFKCLSLSLPPRHVNVRAINT</sequence>
<proteinExistence type="predicted"/>
<keyword evidence="3" id="KW-1185">Reference proteome</keyword>
<dbReference type="Proteomes" id="UP000030765">
    <property type="component" value="Unassembled WGS sequence"/>
</dbReference>
<dbReference type="VEuPathDB" id="VectorBase:ASIC012194"/>
<dbReference type="EMBL" id="KE525275">
    <property type="protein sequence ID" value="KFB44325.1"/>
    <property type="molecule type" value="Genomic_DNA"/>
</dbReference>
<reference evidence="2" key="2">
    <citation type="submission" date="2020-05" db="UniProtKB">
        <authorList>
            <consortium name="EnsemblMetazoa"/>
        </authorList>
    </citation>
    <scope>IDENTIFICATION</scope>
</reference>